<dbReference type="InterPro" id="IPR035906">
    <property type="entry name" value="MetI-like_sf"/>
</dbReference>
<evidence type="ECO:0000256" key="3">
    <source>
        <dbReference type="ARBA" id="ARBA00022475"/>
    </source>
</evidence>
<keyword evidence="5" id="KW-0029">Amino-acid transport</keyword>
<reference evidence="11" key="1">
    <citation type="submission" date="2023-07" db="EMBL/GenBank/DDBJ databases">
        <title>Conexibacter stalactiti sp. nov., isolated from stalactites in a lava cave and emended description of the genus Conexibacter.</title>
        <authorList>
            <person name="Lee S.D."/>
        </authorList>
    </citation>
    <scope>NUCLEOTIDE SEQUENCE [LARGE SCALE GENOMIC DNA]</scope>
    <source>
        <strain evidence="11">KCTC 39840</strain>
    </source>
</reference>
<feature type="transmembrane region" description="Helical" evidence="8">
    <location>
        <begin position="88"/>
        <end position="109"/>
    </location>
</feature>
<dbReference type="PANTHER" id="PTHR30614:SF0">
    <property type="entry name" value="L-CYSTINE TRANSPORT SYSTEM PERMEASE PROTEIN TCYL"/>
    <property type="match status" value="1"/>
</dbReference>
<feature type="transmembrane region" description="Helical" evidence="8">
    <location>
        <begin position="32"/>
        <end position="53"/>
    </location>
</feature>
<dbReference type="InterPro" id="IPR000515">
    <property type="entry name" value="MetI-like"/>
</dbReference>
<dbReference type="RefSeq" id="WP_318597402.1">
    <property type="nucleotide sequence ID" value="NZ_JAWSTH010000026.1"/>
</dbReference>
<keyword evidence="6 8" id="KW-1133">Transmembrane helix</keyword>
<dbReference type="SUPFAM" id="SSF161098">
    <property type="entry name" value="MetI-like"/>
    <property type="match status" value="1"/>
</dbReference>
<evidence type="ECO:0000256" key="7">
    <source>
        <dbReference type="ARBA" id="ARBA00023136"/>
    </source>
</evidence>
<proteinExistence type="inferred from homology"/>
<dbReference type="CDD" id="cd06261">
    <property type="entry name" value="TM_PBP2"/>
    <property type="match status" value="1"/>
</dbReference>
<evidence type="ECO:0000256" key="8">
    <source>
        <dbReference type="RuleBase" id="RU363032"/>
    </source>
</evidence>
<comment type="caution">
    <text evidence="10">The sequence shown here is derived from an EMBL/GenBank/DDBJ whole genome shotgun (WGS) entry which is preliminary data.</text>
</comment>
<name>A0ABU4HP32_9ACTN</name>
<dbReference type="Gene3D" id="1.10.3720.10">
    <property type="entry name" value="MetI-like"/>
    <property type="match status" value="1"/>
</dbReference>
<dbReference type="EMBL" id="JAWSTH010000026">
    <property type="protein sequence ID" value="MDW5595068.1"/>
    <property type="molecule type" value="Genomic_DNA"/>
</dbReference>
<feature type="transmembrane region" description="Helical" evidence="8">
    <location>
        <begin position="151"/>
        <end position="173"/>
    </location>
</feature>
<evidence type="ECO:0000313" key="10">
    <source>
        <dbReference type="EMBL" id="MDW5595068.1"/>
    </source>
</evidence>
<evidence type="ECO:0000256" key="5">
    <source>
        <dbReference type="ARBA" id="ARBA00022970"/>
    </source>
</evidence>
<evidence type="ECO:0000256" key="1">
    <source>
        <dbReference type="ARBA" id="ARBA00004651"/>
    </source>
</evidence>
<protein>
    <submittedName>
        <fullName evidence="10">Amino acid ABC transporter permease</fullName>
    </submittedName>
</protein>
<feature type="transmembrane region" description="Helical" evidence="8">
    <location>
        <begin position="193"/>
        <end position="218"/>
    </location>
</feature>
<dbReference type="Pfam" id="PF00528">
    <property type="entry name" value="BPD_transp_1"/>
    <property type="match status" value="1"/>
</dbReference>
<gene>
    <name evidence="10" type="ORF">R7226_12005</name>
</gene>
<evidence type="ECO:0000256" key="2">
    <source>
        <dbReference type="ARBA" id="ARBA00022448"/>
    </source>
</evidence>
<feature type="domain" description="ABC transmembrane type-1" evidence="9">
    <location>
        <begin position="26"/>
        <end position="214"/>
    </location>
</feature>
<dbReference type="PROSITE" id="PS50928">
    <property type="entry name" value="ABC_TM1"/>
    <property type="match status" value="1"/>
</dbReference>
<accession>A0ABU4HP32</accession>
<keyword evidence="3" id="KW-1003">Cell membrane</keyword>
<feature type="transmembrane region" description="Helical" evidence="8">
    <location>
        <begin position="60"/>
        <end position="82"/>
    </location>
</feature>
<evidence type="ECO:0000256" key="6">
    <source>
        <dbReference type="ARBA" id="ARBA00022989"/>
    </source>
</evidence>
<dbReference type="PANTHER" id="PTHR30614">
    <property type="entry name" value="MEMBRANE COMPONENT OF AMINO ACID ABC TRANSPORTER"/>
    <property type="match status" value="1"/>
</dbReference>
<comment type="subcellular location">
    <subcellularLocation>
        <location evidence="1 8">Cell membrane</location>
        <topology evidence="1 8">Multi-pass membrane protein</topology>
    </subcellularLocation>
</comment>
<keyword evidence="11" id="KW-1185">Reference proteome</keyword>
<evidence type="ECO:0000256" key="4">
    <source>
        <dbReference type="ARBA" id="ARBA00022692"/>
    </source>
</evidence>
<keyword evidence="2 8" id="KW-0813">Transport</keyword>
<keyword evidence="4 8" id="KW-0812">Transmembrane</keyword>
<evidence type="ECO:0000259" key="9">
    <source>
        <dbReference type="PROSITE" id="PS50928"/>
    </source>
</evidence>
<sequence>MTATAAPLASLLADWGEWLPDLAGGLWTSVRLGAASLALGLPLGLLAAIGLTSGGRGARIALTTLVELARGVPVLVLIYLAYFGLPRAGITLEAFAAATVAIGLSVAGYSSETFRAGLLSVGRGQRDAAAALGLTPAKQYRLVIVPQAIRIVLPPLVGLAVQVVQLTALAFTIGLPELLGRAYNLGSITTEYLGVLLLATVLYLAVLVPLSQLAALLARRAAP</sequence>
<comment type="similarity">
    <text evidence="8">Belongs to the binding-protein-dependent transport system permease family.</text>
</comment>
<keyword evidence="7 8" id="KW-0472">Membrane</keyword>
<dbReference type="Proteomes" id="UP001284601">
    <property type="component" value="Unassembled WGS sequence"/>
</dbReference>
<dbReference type="NCBIfam" id="TIGR01726">
    <property type="entry name" value="HEQRo_perm_3TM"/>
    <property type="match status" value="1"/>
</dbReference>
<organism evidence="10 11">
    <name type="scientific">Conexibacter stalactiti</name>
    <dbReference type="NCBI Taxonomy" id="1940611"/>
    <lineage>
        <taxon>Bacteria</taxon>
        <taxon>Bacillati</taxon>
        <taxon>Actinomycetota</taxon>
        <taxon>Thermoleophilia</taxon>
        <taxon>Solirubrobacterales</taxon>
        <taxon>Conexibacteraceae</taxon>
        <taxon>Conexibacter</taxon>
    </lineage>
</organism>
<dbReference type="InterPro" id="IPR043429">
    <property type="entry name" value="ArtM/GltK/GlnP/TcyL/YhdX-like"/>
</dbReference>
<evidence type="ECO:0000313" key="11">
    <source>
        <dbReference type="Proteomes" id="UP001284601"/>
    </source>
</evidence>
<dbReference type="InterPro" id="IPR010065">
    <property type="entry name" value="AA_ABC_transptr_permease_3TM"/>
</dbReference>